<gene>
    <name evidence="7" type="ORF">ASB62_00430</name>
</gene>
<dbReference type="Gene3D" id="3.40.50.300">
    <property type="entry name" value="P-loop containing nucleotide triphosphate hydrolases"/>
    <property type="match status" value="1"/>
</dbReference>
<comment type="caution">
    <text evidence="7">The sequence shown here is derived from an EMBL/GenBank/DDBJ whole genome shotgun (WGS) entry which is preliminary data.</text>
</comment>
<dbReference type="Proteomes" id="UP000053937">
    <property type="component" value="Unassembled WGS sequence"/>
</dbReference>
<dbReference type="FunFam" id="3.40.50.300:FF:000025">
    <property type="entry name" value="ATP-dependent Clp protease subunit"/>
    <property type="match status" value="1"/>
</dbReference>
<evidence type="ECO:0000256" key="4">
    <source>
        <dbReference type="SAM" id="Coils"/>
    </source>
</evidence>
<dbReference type="GO" id="GO:0034605">
    <property type="term" value="P:cellular response to heat"/>
    <property type="evidence" value="ECO:0007669"/>
    <property type="project" value="TreeGrafter"/>
</dbReference>
<dbReference type="GO" id="GO:0005737">
    <property type="term" value="C:cytoplasm"/>
    <property type="evidence" value="ECO:0007669"/>
    <property type="project" value="TreeGrafter"/>
</dbReference>
<dbReference type="AlphaFoldDB" id="A0A101JUU0"/>
<organism evidence="7 8">
    <name type="scientific">Chlorobium limicola</name>
    <dbReference type="NCBI Taxonomy" id="1092"/>
    <lineage>
        <taxon>Bacteria</taxon>
        <taxon>Pseudomonadati</taxon>
        <taxon>Chlorobiota</taxon>
        <taxon>Chlorobiia</taxon>
        <taxon>Chlorobiales</taxon>
        <taxon>Chlorobiaceae</taxon>
        <taxon>Chlorobium/Pelodictyon group</taxon>
        <taxon>Chlorobium</taxon>
    </lineage>
</organism>
<dbReference type="GO" id="GO:0005524">
    <property type="term" value="F:ATP binding"/>
    <property type="evidence" value="ECO:0007669"/>
    <property type="project" value="UniProtKB-KW"/>
</dbReference>
<evidence type="ECO:0000256" key="1">
    <source>
        <dbReference type="ARBA" id="ARBA00022741"/>
    </source>
</evidence>
<reference evidence="7 8" key="1">
    <citation type="submission" date="2015-10" db="EMBL/GenBank/DDBJ databases">
        <title>Draft Genome Sequence of Chlorobium limicola strain Frasassi Growing under Artificial Lighting in the Frasassi Cave System.</title>
        <authorList>
            <person name="Mansor M."/>
            <person name="Macalady J."/>
        </authorList>
    </citation>
    <scope>NUCLEOTIDE SEQUENCE [LARGE SCALE GENOMIC DNA]</scope>
    <source>
        <strain evidence="7 8">Frasassi</strain>
    </source>
</reference>
<dbReference type="EMBL" id="LMBR01000002">
    <property type="protein sequence ID" value="KUL33123.1"/>
    <property type="molecule type" value="Genomic_DNA"/>
</dbReference>
<dbReference type="InterPro" id="IPR019489">
    <property type="entry name" value="Clp_ATPase_C"/>
</dbReference>
<dbReference type="SUPFAM" id="SSF52540">
    <property type="entry name" value="P-loop containing nucleoside triphosphate hydrolases"/>
    <property type="match status" value="2"/>
</dbReference>
<dbReference type="Pfam" id="PF07724">
    <property type="entry name" value="AAA_2"/>
    <property type="match status" value="1"/>
</dbReference>
<dbReference type="InterPro" id="IPR050130">
    <property type="entry name" value="ClpA_ClpB"/>
</dbReference>
<keyword evidence="2" id="KW-0067">ATP-binding</keyword>
<feature type="domain" description="AAA+ ATPase" evidence="5">
    <location>
        <begin position="170"/>
        <end position="306"/>
    </location>
</feature>
<dbReference type="InterPro" id="IPR003959">
    <property type="entry name" value="ATPase_AAA_core"/>
</dbReference>
<dbReference type="PRINTS" id="PR00300">
    <property type="entry name" value="CLPPROTEASEA"/>
</dbReference>
<dbReference type="SMART" id="SM01086">
    <property type="entry name" value="ClpB_D2-small"/>
    <property type="match status" value="1"/>
</dbReference>
<evidence type="ECO:0000256" key="3">
    <source>
        <dbReference type="ARBA" id="ARBA00023186"/>
    </source>
</evidence>
<dbReference type="OrthoDB" id="9803641at2"/>
<feature type="domain" description="Clp ATPase C-terminal" evidence="6">
    <location>
        <begin position="346"/>
        <end position="435"/>
    </location>
</feature>
<dbReference type="Gene3D" id="1.10.8.60">
    <property type="match status" value="1"/>
</dbReference>
<dbReference type="PANTHER" id="PTHR11638">
    <property type="entry name" value="ATP-DEPENDENT CLP PROTEASE"/>
    <property type="match status" value="1"/>
</dbReference>
<dbReference type="InterPro" id="IPR001270">
    <property type="entry name" value="ClpA/B"/>
</dbReference>
<dbReference type="Pfam" id="PF10431">
    <property type="entry name" value="ClpB_D2-small"/>
    <property type="match status" value="1"/>
</dbReference>
<protein>
    <submittedName>
        <fullName evidence="7">Chaperone protein ClpB</fullName>
    </submittedName>
</protein>
<name>A0A101JUU0_CHLLI</name>
<dbReference type="GO" id="GO:0016887">
    <property type="term" value="F:ATP hydrolysis activity"/>
    <property type="evidence" value="ECO:0007669"/>
    <property type="project" value="InterPro"/>
</dbReference>
<dbReference type="CDD" id="cd19499">
    <property type="entry name" value="RecA-like_ClpB_Hsp104-like"/>
    <property type="match status" value="1"/>
</dbReference>
<evidence type="ECO:0000313" key="8">
    <source>
        <dbReference type="Proteomes" id="UP000053937"/>
    </source>
</evidence>
<accession>A0A101JUU0</accession>
<evidence type="ECO:0000313" key="7">
    <source>
        <dbReference type="EMBL" id="KUL33123.1"/>
    </source>
</evidence>
<dbReference type="PANTHER" id="PTHR11638:SF18">
    <property type="entry name" value="HEAT SHOCK PROTEIN 104"/>
    <property type="match status" value="1"/>
</dbReference>
<proteinExistence type="predicted"/>
<evidence type="ECO:0000259" key="6">
    <source>
        <dbReference type="SMART" id="SM01086"/>
    </source>
</evidence>
<dbReference type="InterPro" id="IPR027417">
    <property type="entry name" value="P-loop_NTPase"/>
</dbReference>
<evidence type="ECO:0000259" key="5">
    <source>
        <dbReference type="SMART" id="SM00382"/>
    </source>
</evidence>
<keyword evidence="3" id="KW-0143">Chaperone</keyword>
<keyword evidence="1" id="KW-0547">Nucleotide-binding</keyword>
<dbReference type="Gene3D" id="6.10.140.130">
    <property type="match status" value="1"/>
</dbReference>
<dbReference type="InterPro" id="IPR003593">
    <property type="entry name" value="AAA+_ATPase"/>
</dbReference>
<dbReference type="SMART" id="SM00382">
    <property type="entry name" value="AAA"/>
    <property type="match status" value="1"/>
</dbReference>
<evidence type="ECO:0000256" key="2">
    <source>
        <dbReference type="ARBA" id="ARBA00022840"/>
    </source>
</evidence>
<keyword evidence="8" id="KW-1185">Reference proteome</keyword>
<sequence length="442" mass="49999">MSTTDTRQRLQEIEKQLANLVEEQTTIKAQWDSEKELIKASRDLKSELEQLRVESEEFERQGNYGKVAEIRYGSIARIEKQIDENRQKIEEKKASGDLIMKEEIDAEDIADIVSRWTGIPVSKMLQSERLKLLGIEDELHKRVIGQDEAVSAVSEAVKRSRAGMGDEKRPIGSFIFLGPTGVGKTELARTLADYLFDDEDALIRIDMSEYMESHNVSRLVGAPPGYVGYEEGGQLTEAVRRKPFSVVLLDEIEKAHPDVFNILLQILDDGRLTDSKGHTVNFKNTIIIMTSNIGAQLIQSEMEKMDGMNRDSVLSGLQEKLFLMLKQRVRPEFLNRIDEIILFTPLSREDLRQIVEVQFSRIRATAMRQHIALEITPAALDWLANAGFDPAFGARPLKRVMQRKITNRISELILSGSVQENDQVRIDLSDGELTVVKFTGAA</sequence>
<dbReference type="RefSeq" id="WP_059138124.1">
    <property type="nucleotide sequence ID" value="NZ_LMBR01000002.1"/>
</dbReference>
<keyword evidence="4" id="KW-0175">Coiled coil</keyword>
<feature type="coiled-coil region" evidence="4">
    <location>
        <begin position="3"/>
        <end position="95"/>
    </location>
</feature>